<feature type="compositionally biased region" description="Basic and acidic residues" evidence="1">
    <location>
        <begin position="73"/>
        <end position="89"/>
    </location>
</feature>
<keyword evidence="3" id="KW-1185">Reference proteome</keyword>
<comment type="caution">
    <text evidence="2">The sequence shown here is derived from an EMBL/GenBank/DDBJ whole genome shotgun (WGS) entry which is preliminary data.</text>
</comment>
<proteinExistence type="predicted"/>
<evidence type="ECO:0000313" key="3">
    <source>
        <dbReference type="Proteomes" id="UP000682308"/>
    </source>
</evidence>
<gene>
    <name evidence="2" type="ORF">KEF29_00545</name>
</gene>
<accession>A0A941F7P0</accession>
<name>A0A941F7P0_9ACTN</name>
<feature type="region of interest" description="Disordered" evidence="1">
    <location>
        <begin position="64"/>
        <end position="92"/>
    </location>
</feature>
<dbReference type="Proteomes" id="UP000682308">
    <property type="component" value="Unassembled WGS sequence"/>
</dbReference>
<reference evidence="2 3" key="1">
    <citation type="submission" date="2021-04" db="EMBL/GenBank/DDBJ databases">
        <title>Characterization of the biosynthetic gene cluster of new lipopeptides with antitumor activity in the genome of the marine Streptomyces PHM034.</title>
        <authorList>
            <person name="Ceniceros A."/>
            <person name="Canedo L."/>
            <person name="Mendez C."/>
            <person name="Olano C."/>
            <person name="Schleissner C."/>
            <person name="Cuevas C."/>
            <person name="De La Calle F."/>
            <person name="Salas J.A."/>
        </authorList>
    </citation>
    <scope>NUCLEOTIDE SEQUENCE [LARGE SCALE GENOMIC DNA]</scope>
    <source>
        <strain evidence="2 3">PHM034</strain>
    </source>
</reference>
<sequence>MLRRSRCPAEGEEAVAFIRVEQFPVRDGQPGRGDDLVVHMGEVPQEPGGDGRVDVVRQVLTAQAEPAVGLPRQDQRQRERRGERRDVLRPHLPARRVVPPALEGRFGMLLVEGEDDSCGDGRRRLGGGLREAVP</sequence>
<feature type="region of interest" description="Disordered" evidence="1">
    <location>
        <begin position="113"/>
        <end position="134"/>
    </location>
</feature>
<organism evidence="2 3">
    <name type="scientific">Streptomyces tuirus</name>
    <dbReference type="NCBI Taxonomy" id="68278"/>
    <lineage>
        <taxon>Bacteria</taxon>
        <taxon>Bacillati</taxon>
        <taxon>Actinomycetota</taxon>
        <taxon>Actinomycetes</taxon>
        <taxon>Kitasatosporales</taxon>
        <taxon>Streptomycetaceae</taxon>
        <taxon>Streptomyces</taxon>
    </lineage>
</organism>
<protein>
    <submittedName>
        <fullName evidence="2">Uncharacterized protein</fullName>
    </submittedName>
</protein>
<evidence type="ECO:0000313" key="2">
    <source>
        <dbReference type="EMBL" id="MBR8638263.1"/>
    </source>
</evidence>
<dbReference type="AlphaFoldDB" id="A0A941F7P0"/>
<evidence type="ECO:0000256" key="1">
    <source>
        <dbReference type="SAM" id="MobiDB-lite"/>
    </source>
</evidence>
<dbReference type="EMBL" id="JAGTPG010000001">
    <property type="protein sequence ID" value="MBR8638263.1"/>
    <property type="molecule type" value="Genomic_DNA"/>
</dbReference>